<accession>A0ABY6QAY1</accession>
<sequence>MRTSLLLLDYVPTPELKKQHTMTYVGLALGDDDLVDSVIAVDLATVEGQARVMDWLRQNTVPSCVKCRLDSPDFEGAASEFLQAKVVGVTRILEATLMLSASIHWEFIIDANADIWSKSCEAYFRTLAQGLATQLPQAKITFV</sequence>
<name>A0ABY6QAY1_9GAMM</name>
<evidence type="ECO:0000313" key="1">
    <source>
        <dbReference type="EMBL" id="UZP75363.1"/>
    </source>
</evidence>
<dbReference type="EMBL" id="CP036501">
    <property type="protein sequence ID" value="UZP75363.1"/>
    <property type="molecule type" value="Genomic_DNA"/>
</dbReference>
<organism evidence="1 2">
    <name type="scientific">Candidatus Paraluminiphilus aquimaris</name>
    <dbReference type="NCBI Taxonomy" id="2518994"/>
    <lineage>
        <taxon>Bacteria</taxon>
        <taxon>Pseudomonadati</taxon>
        <taxon>Pseudomonadota</taxon>
        <taxon>Gammaproteobacteria</taxon>
        <taxon>Cellvibrionales</taxon>
        <taxon>Halieaceae</taxon>
        <taxon>Candidatus Paraluminiphilus</taxon>
    </lineage>
</organism>
<evidence type="ECO:0000313" key="2">
    <source>
        <dbReference type="Proteomes" id="UP001317963"/>
    </source>
</evidence>
<protein>
    <submittedName>
        <fullName evidence="1">Uncharacterized protein</fullName>
    </submittedName>
</protein>
<gene>
    <name evidence="1" type="ORF">E0F26_11720</name>
</gene>
<dbReference type="Proteomes" id="UP001317963">
    <property type="component" value="Chromosome"/>
</dbReference>
<dbReference type="RefSeq" id="WP_279241849.1">
    <property type="nucleotide sequence ID" value="NZ_CP036501.1"/>
</dbReference>
<keyword evidence="2" id="KW-1185">Reference proteome</keyword>
<reference evidence="1 2" key="1">
    <citation type="submission" date="2019-02" db="EMBL/GenBank/DDBJ databases">
        <title>Halieaceae_genomes.</title>
        <authorList>
            <person name="Li S.-H."/>
        </authorList>
    </citation>
    <scope>NUCLEOTIDE SEQUENCE [LARGE SCALE GENOMIC DNA]</scope>
    <source>
        <strain evidence="1 2">JH123</strain>
    </source>
</reference>
<proteinExistence type="predicted"/>